<evidence type="ECO:0000259" key="4">
    <source>
        <dbReference type="Pfam" id="PF01494"/>
    </source>
</evidence>
<keyword evidence="2" id="KW-0285">Flavoprotein</keyword>
<dbReference type="SUPFAM" id="SSF51905">
    <property type="entry name" value="FAD/NAD(P)-binding domain"/>
    <property type="match status" value="1"/>
</dbReference>
<comment type="caution">
    <text evidence="5">The sequence shown here is derived from an EMBL/GenBank/DDBJ whole genome shotgun (WGS) entry which is preliminary data.</text>
</comment>
<evidence type="ECO:0000313" key="6">
    <source>
        <dbReference type="Proteomes" id="UP001500711"/>
    </source>
</evidence>
<dbReference type="PANTHER" id="PTHR43004">
    <property type="entry name" value="TRK SYSTEM POTASSIUM UPTAKE PROTEIN"/>
    <property type="match status" value="1"/>
</dbReference>
<evidence type="ECO:0000256" key="3">
    <source>
        <dbReference type="ARBA" id="ARBA00022827"/>
    </source>
</evidence>
<dbReference type="Pfam" id="PF21274">
    <property type="entry name" value="Rng_hyd_C"/>
    <property type="match status" value="1"/>
</dbReference>
<gene>
    <name evidence="5" type="ORF">GCM10022267_31470</name>
</gene>
<protein>
    <submittedName>
        <fullName evidence="5">Monooxygenase</fullName>
    </submittedName>
</protein>
<accession>A0ABP7AY56</accession>
<dbReference type="Proteomes" id="UP001500711">
    <property type="component" value="Unassembled WGS sequence"/>
</dbReference>
<name>A0ABP7AY56_9PSEU</name>
<dbReference type="Gene3D" id="3.30.70.2450">
    <property type="match status" value="1"/>
</dbReference>
<dbReference type="PRINTS" id="PR00420">
    <property type="entry name" value="RNGMNOXGNASE"/>
</dbReference>
<dbReference type="PANTHER" id="PTHR43004:SF19">
    <property type="entry name" value="BINDING MONOOXYGENASE, PUTATIVE (JCVI)-RELATED"/>
    <property type="match status" value="1"/>
</dbReference>
<reference evidence="6" key="1">
    <citation type="journal article" date="2019" name="Int. J. Syst. Evol. Microbiol.">
        <title>The Global Catalogue of Microorganisms (GCM) 10K type strain sequencing project: providing services to taxonomists for standard genome sequencing and annotation.</title>
        <authorList>
            <consortium name="The Broad Institute Genomics Platform"/>
            <consortium name="The Broad Institute Genome Sequencing Center for Infectious Disease"/>
            <person name="Wu L."/>
            <person name="Ma J."/>
        </authorList>
    </citation>
    <scope>NUCLEOTIDE SEQUENCE [LARGE SCALE GENOMIC DNA]</scope>
    <source>
        <strain evidence="6">JCM 17494</strain>
    </source>
</reference>
<dbReference type="Gene3D" id="3.40.30.120">
    <property type="match status" value="1"/>
</dbReference>
<dbReference type="InterPro" id="IPR036188">
    <property type="entry name" value="FAD/NAD-bd_sf"/>
</dbReference>
<dbReference type="Gene3D" id="3.50.50.60">
    <property type="entry name" value="FAD/NAD(P)-binding domain"/>
    <property type="match status" value="1"/>
</dbReference>
<keyword evidence="5" id="KW-0560">Oxidoreductase</keyword>
<dbReference type="GO" id="GO:0004497">
    <property type="term" value="F:monooxygenase activity"/>
    <property type="evidence" value="ECO:0007669"/>
    <property type="project" value="UniProtKB-KW"/>
</dbReference>
<proteinExistence type="predicted"/>
<comment type="cofactor">
    <cofactor evidence="1">
        <name>FAD</name>
        <dbReference type="ChEBI" id="CHEBI:57692"/>
    </cofactor>
</comment>
<keyword evidence="3" id="KW-0274">FAD</keyword>
<dbReference type="InterPro" id="IPR050641">
    <property type="entry name" value="RIFMO-like"/>
</dbReference>
<dbReference type="Pfam" id="PF01494">
    <property type="entry name" value="FAD_binding_3"/>
    <property type="match status" value="1"/>
</dbReference>
<evidence type="ECO:0000256" key="1">
    <source>
        <dbReference type="ARBA" id="ARBA00001974"/>
    </source>
</evidence>
<dbReference type="RefSeq" id="WP_346130666.1">
    <property type="nucleotide sequence ID" value="NZ_BAABBE010000008.1"/>
</dbReference>
<evidence type="ECO:0000313" key="5">
    <source>
        <dbReference type="EMBL" id="GAA3642569.1"/>
    </source>
</evidence>
<feature type="domain" description="FAD-binding" evidence="4">
    <location>
        <begin position="8"/>
        <end position="343"/>
    </location>
</feature>
<sequence>MGDPLRPVEVVVAGGGPTGLATAALLDAAGVRVEVFERKHGPSTHAKGFTMHPRTLEVLDVLDGVSDALVARGRTVPHAHFAALPNMVDYTGLPTPYPFVLMVPQSCTERVLADHLSRRGVRVRYGYPVTGFEQHADGVRVQVDDTVHEAGHLVAADGARSALRQQAGIAFAGTLPTAVGFGADVELADPPDGPGHRWHPDAGWAGIVPLPGGIWRIYGMEPTATGLSPEQARARLTAPLHLGELRASVRRVVSTDFGLHSPRRLFRYSNASLLADRLRAERLLLVGDAAHVNLPAGGQGLNAGLQDAACLAWRLAAEIQGWAGERVTGFGYERERRHVAELLRANTLAQDAIMNTFGAAGAALRELVGGFLTRGAGELIGLMSGLGVRYPALPGAHPLSGTRVPNLMVDGEPVWRVLRPDRFLLLDLSGRDAFGALEARRVDVAAAPSWSGLSAVLVRPDGYVAHASSSDDVDEMVTAITAWTAWSEQR</sequence>
<keyword evidence="6" id="KW-1185">Reference proteome</keyword>
<dbReference type="InterPro" id="IPR002938">
    <property type="entry name" value="FAD-bd"/>
</dbReference>
<dbReference type="EMBL" id="BAABBE010000008">
    <property type="protein sequence ID" value="GAA3642569.1"/>
    <property type="molecule type" value="Genomic_DNA"/>
</dbReference>
<keyword evidence="5" id="KW-0503">Monooxygenase</keyword>
<evidence type="ECO:0000256" key="2">
    <source>
        <dbReference type="ARBA" id="ARBA00022630"/>
    </source>
</evidence>
<organism evidence="5 6">
    <name type="scientific">Lentzea roselyniae</name>
    <dbReference type="NCBI Taxonomy" id="531940"/>
    <lineage>
        <taxon>Bacteria</taxon>
        <taxon>Bacillati</taxon>
        <taxon>Actinomycetota</taxon>
        <taxon>Actinomycetes</taxon>
        <taxon>Pseudonocardiales</taxon>
        <taxon>Pseudonocardiaceae</taxon>
        <taxon>Lentzea</taxon>
    </lineage>
</organism>